<dbReference type="SFLD" id="SFLDG00358">
    <property type="entry name" value="Main_(cytGST)"/>
    <property type="match status" value="1"/>
</dbReference>
<dbReference type="InterPro" id="IPR004046">
    <property type="entry name" value="GST_C"/>
</dbReference>
<evidence type="ECO:0000259" key="1">
    <source>
        <dbReference type="PROSITE" id="PS50404"/>
    </source>
</evidence>
<sequence>MMTAIQLNLPLDLTEVDLMSEDQRRQLQEINPNGMVPVLQDGDFLLPESCAIMQYLTEQTPGQTLYPQAPRTRAEINRWMFWGNQHFAPAISVLTWEKIWKGMVGFGAADSKEVARGERDLAQFATVLDNHLAGREWVVGNSLSLADFALAAPLMYTVAAKLPVSGYPNLMAWYGRVQALDAWKQTDPVY</sequence>
<gene>
    <name evidence="3" type="ORF">GJA_300</name>
</gene>
<dbReference type="EMBL" id="HG322949">
    <property type="protein sequence ID" value="CDG80961.1"/>
    <property type="molecule type" value="Genomic_DNA"/>
</dbReference>
<dbReference type="KEGG" id="jag:GJA_300"/>
<dbReference type="InterPro" id="IPR036282">
    <property type="entry name" value="Glutathione-S-Trfase_C_sf"/>
</dbReference>
<reference evidence="3 4" key="1">
    <citation type="journal article" date="2015" name="Genome Announc.">
        <title>Genome Sequence of Mushroom Soft-Rot Pathogen Janthinobacterium agaricidamnosum.</title>
        <authorList>
            <person name="Graupner K."/>
            <person name="Lackner G."/>
            <person name="Hertweck C."/>
        </authorList>
    </citation>
    <scope>NUCLEOTIDE SEQUENCE [LARGE SCALE GENOMIC DNA]</scope>
    <source>
        <strain evidence="4">NBRC 102515 / DSM 9628</strain>
    </source>
</reference>
<evidence type="ECO:0000259" key="2">
    <source>
        <dbReference type="PROSITE" id="PS50405"/>
    </source>
</evidence>
<dbReference type="eggNOG" id="COG0625">
    <property type="taxonomic scope" value="Bacteria"/>
</dbReference>
<dbReference type="PANTHER" id="PTHR44051">
    <property type="entry name" value="GLUTATHIONE S-TRANSFERASE-RELATED"/>
    <property type="match status" value="1"/>
</dbReference>
<dbReference type="PROSITE" id="PS50405">
    <property type="entry name" value="GST_CTER"/>
    <property type="match status" value="1"/>
</dbReference>
<dbReference type="PANTHER" id="PTHR44051:SF8">
    <property type="entry name" value="GLUTATHIONE S-TRANSFERASE GSTA"/>
    <property type="match status" value="1"/>
</dbReference>
<proteinExistence type="predicted"/>
<dbReference type="PROSITE" id="PS50404">
    <property type="entry name" value="GST_NTER"/>
    <property type="match status" value="1"/>
</dbReference>
<accession>W0UZD1</accession>
<dbReference type="CDD" id="cd00570">
    <property type="entry name" value="GST_N_family"/>
    <property type="match status" value="1"/>
</dbReference>
<dbReference type="InterPro" id="IPR004045">
    <property type="entry name" value="Glutathione_S-Trfase_N"/>
</dbReference>
<dbReference type="InterPro" id="IPR010987">
    <property type="entry name" value="Glutathione-S-Trfase_C-like"/>
</dbReference>
<protein>
    <submittedName>
        <fullName evidence="3">Glutathione S-transferase, C-terminal domain protein</fullName>
    </submittedName>
</protein>
<dbReference type="Gene3D" id="1.20.1050.10">
    <property type="match status" value="1"/>
</dbReference>
<dbReference type="GO" id="GO:0016740">
    <property type="term" value="F:transferase activity"/>
    <property type="evidence" value="ECO:0007669"/>
    <property type="project" value="UniProtKB-KW"/>
</dbReference>
<dbReference type="AlphaFoldDB" id="W0UZD1"/>
<dbReference type="SFLD" id="SFLDS00019">
    <property type="entry name" value="Glutathione_Transferase_(cytos"/>
    <property type="match status" value="1"/>
</dbReference>
<dbReference type="InterPro" id="IPR036249">
    <property type="entry name" value="Thioredoxin-like_sf"/>
</dbReference>
<keyword evidence="4" id="KW-1185">Reference proteome</keyword>
<dbReference type="InterPro" id="IPR040079">
    <property type="entry name" value="Glutathione_S-Trfase"/>
</dbReference>
<dbReference type="Pfam" id="PF00043">
    <property type="entry name" value="GST_C"/>
    <property type="match status" value="1"/>
</dbReference>
<feature type="domain" description="GST N-terminal" evidence="1">
    <location>
        <begin position="1"/>
        <end position="64"/>
    </location>
</feature>
<feature type="domain" description="GST C-terminal" evidence="2">
    <location>
        <begin position="69"/>
        <end position="190"/>
    </location>
</feature>
<dbReference type="STRING" id="1349767.GJA_300"/>
<dbReference type="HOGENOM" id="CLU_011226_6_0_4"/>
<name>W0UZD1_9BURK</name>
<organism evidence="3 4">
    <name type="scientific">Janthinobacterium agaricidamnosum NBRC 102515 = DSM 9628</name>
    <dbReference type="NCBI Taxonomy" id="1349767"/>
    <lineage>
        <taxon>Bacteria</taxon>
        <taxon>Pseudomonadati</taxon>
        <taxon>Pseudomonadota</taxon>
        <taxon>Betaproteobacteria</taxon>
        <taxon>Burkholderiales</taxon>
        <taxon>Oxalobacteraceae</taxon>
        <taxon>Janthinobacterium</taxon>
    </lineage>
</organism>
<dbReference type="Gene3D" id="3.40.30.10">
    <property type="entry name" value="Glutaredoxin"/>
    <property type="match status" value="1"/>
</dbReference>
<dbReference type="SUPFAM" id="SSF47616">
    <property type="entry name" value="GST C-terminal domain-like"/>
    <property type="match status" value="1"/>
</dbReference>
<dbReference type="Pfam" id="PF13417">
    <property type="entry name" value="GST_N_3"/>
    <property type="match status" value="1"/>
</dbReference>
<dbReference type="Proteomes" id="UP000027604">
    <property type="component" value="Chromosome I"/>
</dbReference>
<evidence type="ECO:0000313" key="4">
    <source>
        <dbReference type="Proteomes" id="UP000027604"/>
    </source>
</evidence>
<dbReference type="SUPFAM" id="SSF52833">
    <property type="entry name" value="Thioredoxin-like"/>
    <property type="match status" value="1"/>
</dbReference>
<evidence type="ECO:0000313" key="3">
    <source>
        <dbReference type="EMBL" id="CDG80961.1"/>
    </source>
</evidence>
<keyword evidence="3" id="KW-0808">Transferase</keyword>
<dbReference type="PATRIC" id="fig|1349767.4.peg.988"/>